<dbReference type="Gene3D" id="3.10.350.10">
    <property type="entry name" value="LysM domain"/>
    <property type="match status" value="1"/>
</dbReference>
<evidence type="ECO:0000259" key="1">
    <source>
        <dbReference type="PROSITE" id="PS51782"/>
    </source>
</evidence>
<reference evidence="2" key="1">
    <citation type="submission" date="2018-12" db="EMBL/GenBank/DDBJ databases">
        <authorList>
            <person name="Will S."/>
            <person name="Neumann-Schaal M."/>
            <person name="Henke P."/>
        </authorList>
    </citation>
    <scope>NUCLEOTIDE SEQUENCE</scope>
    <source>
        <strain evidence="2">PCC 7102</strain>
    </source>
</reference>
<accession>A0A433V7D1</accession>
<dbReference type="CDD" id="cd00118">
    <property type="entry name" value="LysM"/>
    <property type="match status" value="1"/>
</dbReference>
<evidence type="ECO:0000313" key="2">
    <source>
        <dbReference type="EMBL" id="RUT02016.1"/>
    </source>
</evidence>
<dbReference type="PROSITE" id="PS51782">
    <property type="entry name" value="LYSM"/>
    <property type="match status" value="1"/>
</dbReference>
<name>A0A433V7D1_9CYAN</name>
<organism evidence="2 3">
    <name type="scientific">Dulcicalothrix desertica PCC 7102</name>
    <dbReference type="NCBI Taxonomy" id="232991"/>
    <lineage>
        <taxon>Bacteria</taxon>
        <taxon>Bacillati</taxon>
        <taxon>Cyanobacteriota</taxon>
        <taxon>Cyanophyceae</taxon>
        <taxon>Nostocales</taxon>
        <taxon>Calotrichaceae</taxon>
        <taxon>Dulcicalothrix</taxon>
    </lineage>
</organism>
<keyword evidence="3" id="KW-1185">Reference proteome</keyword>
<dbReference type="InterPro" id="IPR018392">
    <property type="entry name" value="LysM"/>
</dbReference>
<protein>
    <recommendedName>
        <fullName evidence="1">LysM domain-containing protein</fullName>
    </recommendedName>
</protein>
<dbReference type="AlphaFoldDB" id="A0A433V7D1"/>
<dbReference type="EMBL" id="RSCL01000017">
    <property type="protein sequence ID" value="RUT02016.1"/>
    <property type="molecule type" value="Genomic_DNA"/>
</dbReference>
<sequence length="76" mass="8915">MILNNSLMFYTVKYGDTLPKIAEQFYGQPSMWRLIYEANPDIIFITPGITLYIPLPESINEKEVEKNQNLYKPTEK</sequence>
<dbReference type="OrthoDB" id="9815939at2"/>
<reference evidence="2" key="2">
    <citation type="journal article" date="2019" name="Genome Biol. Evol.">
        <title>Day and night: Metabolic profiles and evolutionary relationships of six axenic non-marine cyanobacteria.</title>
        <authorList>
            <person name="Will S.E."/>
            <person name="Henke P."/>
            <person name="Boedeker C."/>
            <person name="Huang S."/>
            <person name="Brinkmann H."/>
            <person name="Rohde M."/>
            <person name="Jarek M."/>
            <person name="Friedl T."/>
            <person name="Seufert S."/>
            <person name="Schumacher M."/>
            <person name="Overmann J."/>
            <person name="Neumann-Schaal M."/>
            <person name="Petersen J."/>
        </authorList>
    </citation>
    <scope>NUCLEOTIDE SEQUENCE [LARGE SCALE GENOMIC DNA]</scope>
    <source>
        <strain evidence="2">PCC 7102</strain>
    </source>
</reference>
<dbReference type="InterPro" id="IPR036779">
    <property type="entry name" value="LysM_dom_sf"/>
</dbReference>
<dbReference type="SUPFAM" id="SSF54106">
    <property type="entry name" value="LysM domain"/>
    <property type="match status" value="1"/>
</dbReference>
<feature type="domain" description="LysM" evidence="1">
    <location>
        <begin position="8"/>
        <end position="53"/>
    </location>
</feature>
<proteinExistence type="predicted"/>
<comment type="caution">
    <text evidence="2">The sequence shown here is derived from an EMBL/GenBank/DDBJ whole genome shotgun (WGS) entry which is preliminary data.</text>
</comment>
<evidence type="ECO:0000313" key="3">
    <source>
        <dbReference type="Proteomes" id="UP000271624"/>
    </source>
</evidence>
<dbReference type="Pfam" id="PF01476">
    <property type="entry name" value="LysM"/>
    <property type="match status" value="1"/>
</dbReference>
<dbReference type="Proteomes" id="UP000271624">
    <property type="component" value="Unassembled WGS sequence"/>
</dbReference>
<gene>
    <name evidence="2" type="ORF">DSM106972_060910</name>
</gene>